<protein>
    <recommendedName>
        <fullName evidence="2">PorV/PorQ family protein</fullName>
    </recommendedName>
</protein>
<dbReference type="EMBL" id="DTGD01000163">
    <property type="protein sequence ID" value="HGB36139.1"/>
    <property type="molecule type" value="Genomic_DNA"/>
</dbReference>
<accession>A0A7V3KNU5</accession>
<sequence length="309" mass="34340">MQKFLRLFVICYFLNSGLLTAQKYRGEIFLLLRDPVSTAKGNSGVSNPQSLGAMLLNPSLVNLTNSGIYLSHFEIFNGLIASENLSLKLDVGIGSYKNGFNIFYLHSDPIEVTRLRDENLGVVEGNIDVSGAHVYRFYLITWITGQQINKNSYFGTAVKLFRETFFNYVENGAGVDLGYTILLKDLTIGISARDVFFSVFKGKTLELANPSFGLGLTKTSNNLNWSMEADFFTDGPYPGAILNIGKLSMDFKFGAEYRPVENFAVRFGFYRGYLSAGAGLKWKKFAIDYSISPNPELNTTHKIGAGICF</sequence>
<dbReference type="AlphaFoldDB" id="A0A7V3KNU5"/>
<organism evidence="1">
    <name type="scientific">candidate division WOR-3 bacterium</name>
    <dbReference type="NCBI Taxonomy" id="2052148"/>
    <lineage>
        <taxon>Bacteria</taxon>
        <taxon>Bacteria division WOR-3</taxon>
    </lineage>
</organism>
<name>A0A7V3KNU5_UNCW3</name>
<evidence type="ECO:0008006" key="2">
    <source>
        <dbReference type="Google" id="ProtNLM"/>
    </source>
</evidence>
<evidence type="ECO:0000313" key="1">
    <source>
        <dbReference type="EMBL" id="HGB36139.1"/>
    </source>
</evidence>
<comment type="caution">
    <text evidence="1">The sequence shown here is derived from an EMBL/GenBank/DDBJ whole genome shotgun (WGS) entry which is preliminary data.</text>
</comment>
<gene>
    <name evidence="1" type="ORF">ENV38_04465</name>
</gene>
<proteinExistence type="predicted"/>
<reference evidence="1" key="1">
    <citation type="journal article" date="2020" name="mSystems">
        <title>Genome- and Community-Level Interaction Insights into Carbon Utilization and Element Cycling Functions of Hydrothermarchaeota in Hydrothermal Sediment.</title>
        <authorList>
            <person name="Zhou Z."/>
            <person name="Liu Y."/>
            <person name="Xu W."/>
            <person name="Pan J."/>
            <person name="Luo Z.H."/>
            <person name="Li M."/>
        </authorList>
    </citation>
    <scope>NUCLEOTIDE SEQUENCE [LARGE SCALE GENOMIC DNA]</scope>
    <source>
        <strain evidence="1">SpSt-754</strain>
    </source>
</reference>